<gene>
    <name evidence="1" type="ORF">D9611_000558</name>
</gene>
<name>A0A8H5F7B3_9AGAR</name>
<accession>A0A8H5F7B3</accession>
<sequence length="78" mass="8891">MRICRSKIGIRPRNNDYVYTKNIAPQPTRSSDFGHTILRQPHGIRPGLGMCARLIPKDYKSLYDPPAAPERLHHQPTA</sequence>
<keyword evidence="2" id="KW-1185">Reference proteome</keyword>
<proteinExistence type="predicted"/>
<dbReference type="Proteomes" id="UP000541558">
    <property type="component" value="Unassembled WGS sequence"/>
</dbReference>
<evidence type="ECO:0000313" key="1">
    <source>
        <dbReference type="EMBL" id="KAF5326366.1"/>
    </source>
</evidence>
<comment type="caution">
    <text evidence="1">The sequence shown here is derived from an EMBL/GenBank/DDBJ whole genome shotgun (WGS) entry which is preliminary data.</text>
</comment>
<protein>
    <submittedName>
        <fullName evidence="1">Uncharacterized protein</fullName>
    </submittedName>
</protein>
<reference evidence="1 2" key="1">
    <citation type="journal article" date="2020" name="ISME J.">
        <title>Uncovering the hidden diversity of litter-decomposition mechanisms in mushroom-forming fungi.</title>
        <authorList>
            <person name="Floudas D."/>
            <person name="Bentzer J."/>
            <person name="Ahren D."/>
            <person name="Johansson T."/>
            <person name="Persson P."/>
            <person name="Tunlid A."/>
        </authorList>
    </citation>
    <scope>NUCLEOTIDE SEQUENCE [LARGE SCALE GENOMIC DNA]</scope>
    <source>
        <strain evidence="1 2">CBS 175.51</strain>
    </source>
</reference>
<dbReference type="EMBL" id="JAACJK010000163">
    <property type="protein sequence ID" value="KAF5326366.1"/>
    <property type="molecule type" value="Genomic_DNA"/>
</dbReference>
<evidence type="ECO:0000313" key="2">
    <source>
        <dbReference type="Proteomes" id="UP000541558"/>
    </source>
</evidence>
<dbReference type="AlphaFoldDB" id="A0A8H5F7B3"/>
<organism evidence="1 2">
    <name type="scientific">Ephemerocybe angulata</name>
    <dbReference type="NCBI Taxonomy" id="980116"/>
    <lineage>
        <taxon>Eukaryota</taxon>
        <taxon>Fungi</taxon>
        <taxon>Dikarya</taxon>
        <taxon>Basidiomycota</taxon>
        <taxon>Agaricomycotina</taxon>
        <taxon>Agaricomycetes</taxon>
        <taxon>Agaricomycetidae</taxon>
        <taxon>Agaricales</taxon>
        <taxon>Agaricineae</taxon>
        <taxon>Psathyrellaceae</taxon>
        <taxon>Ephemerocybe</taxon>
    </lineage>
</organism>